<dbReference type="PANTHER" id="PTHR42879:SF6">
    <property type="entry name" value="NADPH-DEPENDENT REDUCTASE BACG"/>
    <property type="match status" value="1"/>
</dbReference>
<dbReference type="SUPFAM" id="SSF51735">
    <property type="entry name" value="NAD(P)-binding Rossmann-fold domains"/>
    <property type="match status" value="1"/>
</dbReference>
<evidence type="ECO:0000256" key="1">
    <source>
        <dbReference type="ARBA" id="ARBA00006484"/>
    </source>
</evidence>
<evidence type="ECO:0000313" key="3">
    <source>
        <dbReference type="Proteomes" id="UP001596337"/>
    </source>
</evidence>
<comment type="caution">
    <text evidence="2">The sequence shown here is derived from an EMBL/GenBank/DDBJ whole genome shotgun (WGS) entry which is preliminary data.</text>
</comment>
<keyword evidence="3" id="KW-1185">Reference proteome</keyword>
<dbReference type="Proteomes" id="UP001596337">
    <property type="component" value="Unassembled WGS sequence"/>
</dbReference>
<dbReference type="InterPro" id="IPR036291">
    <property type="entry name" value="NAD(P)-bd_dom_sf"/>
</dbReference>
<comment type="similarity">
    <text evidence="1">Belongs to the short-chain dehydrogenases/reductases (SDR) family.</text>
</comment>
<dbReference type="InterPro" id="IPR002347">
    <property type="entry name" value="SDR_fam"/>
</dbReference>
<accession>A0ABW2BTR8</accession>
<name>A0ABW2BTR8_9PSEU</name>
<dbReference type="EMBL" id="JBHSXX010000001">
    <property type="protein sequence ID" value="MFC6866401.1"/>
    <property type="molecule type" value="Genomic_DNA"/>
</dbReference>
<reference evidence="3" key="1">
    <citation type="journal article" date="2019" name="Int. J. Syst. Evol. Microbiol.">
        <title>The Global Catalogue of Microorganisms (GCM) 10K type strain sequencing project: providing services to taxonomists for standard genome sequencing and annotation.</title>
        <authorList>
            <consortium name="The Broad Institute Genomics Platform"/>
            <consortium name="The Broad Institute Genome Sequencing Center for Infectious Disease"/>
            <person name="Wu L."/>
            <person name="Ma J."/>
        </authorList>
    </citation>
    <scope>NUCLEOTIDE SEQUENCE [LARGE SCALE GENOMIC DNA]</scope>
    <source>
        <strain evidence="3">KCTC 32255</strain>
    </source>
</reference>
<dbReference type="InterPro" id="IPR050259">
    <property type="entry name" value="SDR"/>
</dbReference>
<dbReference type="Pfam" id="PF13561">
    <property type="entry name" value="adh_short_C2"/>
    <property type="match status" value="1"/>
</dbReference>
<sequence length="257" mass="27548">MSTPRRRALVTASSRGIGNAIAKRLRNSGMDVYVTGRGQEKTERAAAEIGAAGWCTADLTEAGAAEYVTAAANEVLGGIDVLVCNTGGPRAGTFDSLTADDWEYSYRLILDSAIRLTREVVGAMRFSGWGRLIYLTSCGSVRPLPELHLSNVMRSGVESLAMSIAAEVAPDGVTTHVVAPAHIDTARRKQITRHLAEKRGVDLETFEKEQLTKVPMGRFGQPQEVAALVDFLCSEDAGFLTGRTHVIDGGFTQVVPL</sequence>
<evidence type="ECO:0000313" key="2">
    <source>
        <dbReference type="EMBL" id="MFC6866401.1"/>
    </source>
</evidence>
<dbReference type="Gene3D" id="3.40.50.720">
    <property type="entry name" value="NAD(P)-binding Rossmann-like Domain"/>
    <property type="match status" value="1"/>
</dbReference>
<protein>
    <submittedName>
        <fullName evidence="2">SDR family oxidoreductase</fullName>
    </submittedName>
</protein>
<dbReference type="RefSeq" id="WP_345401998.1">
    <property type="nucleotide sequence ID" value="NZ_BAABLA010000108.1"/>
</dbReference>
<proteinExistence type="inferred from homology"/>
<dbReference type="PRINTS" id="PR00081">
    <property type="entry name" value="GDHRDH"/>
</dbReference>
<dbReference type="PANTHER" id="PTHR42879">
    <property type="entry name" value="3-OXOACYL-(ACYL-CARRIER-PROTEIN) REDUCTASE"/>
    <property type="match status" value="1"/>
</dbReference>
<organism evidence="2 3">
    <name type="scientific">Haloechinothrix salitolerans</name>
    <dbReference type="NCBI Taxonomy" id="926830"/>
    <lineage>
        <taxon>Bacteria</taxon>
        <taxon>Bacillati</taxon>
        <taxon>Actinomycetota</taxon>
        <taxon>Actinomycetes</taxon>
        <taxon>Pseudonocardiales</taxon>
        <taxon>Pseudonocardiaceae</taxon>
        <taxon>Haloechinothrix</taxon>
    </lineage>
</organism>
<gene>
    <name evidence="2" type="ORF">ACFQGD_04515</name>
</gene>